<name>A0A9P4T6E0_CURKU</name>
<gene>
    <name evidence="2" type="ORF">E8E13_002389</name>
</gene>
<evidence type="ECO:0000313" key="2">
    <source>
        <dbReference type="EMBL" id="KAF2995346.1"/>
    </source>
</evidence>
<sequence length="264" mass="29719">MNAEYSMWDSWPLGNGPPVHHYPPAPTCTDYGDDESSLPTPFDLVTTAGDTQYAANILAAFKARQRSAPTRKDFQNTNDHSRVVENQEDAHNLTHHGNLEEGLGKRHSRGNQRKRNNDLRPPMGKGGFHIPGAFPNDLLRDAEVSYPVLSISEAQRERKQPTVEDAKDDVKPHQPALTPLNPDFLIPSKPPSPILPKATEPNNTLGPTEIRSMWHNYYTSLDRASETRYIKALRRAGYTVTKRSARGILRHKKESRRRKAASNM</sequence>
<dbReference type="EMBL" id="SWKU01000033">
    <property type="protein sequence ID" value="KAF2995346.1"/>
    <property type="molecule type" value="Genomic_DNA"/>
</dbReference>
<evidence type="ECO:0000256" key="1">
    <source>
        <dbReference type="SAM" id="MobiDB-lite"/>
    </source>
</evidence>
<keyword evidence="3" id="KW-1185">Reference proteome</keyword>
<organism evidence="2 3">
    <name type="scientific">Curvularia kusanoi</name>
    <name type="common">Cochliobolus kusanoi</name>
    <dbReference type="NCBI Taxonomy" id="90978"/>
    <lineage>
        <taxon>Eukaryota</taxon>
        <taxon>Fungi</taxon>
        <taxon>Dikarya</taxon>
        <taxon>Ascomycota</taxon>
        <taxon>Pezizomycotina</taxon>
        <taxon>Dothideomycetes</taxon>
        <taxon>Pleosporomycetidae</taxon>
        <taxon>Pleosporales</taxon>
        <taxon>Pleosporineae</taxon>
        <taxon>Pleosporaceae</taxon>
        <taxon>Curvularia</taxon>
    </lineage>
</organism>
<reference evidence="2" key="1">
    <citation type="submission" date="2019-04" db="EMBL/GenBank/DDBJ databases">
        <title>Sequencing of skin fungus with MAO and IRED activity.</title>
        <authorList>
            <person name="Marsaioli A.J."/>
            <person name="Bonatto J.M.C."/>
            <person name="Reis Junior O."/>
        </authorList>
    </citation>
    <scope>NUCLEOTIDE SEQUENCE</scope>
    <source>
        <strain evidence="2">30M1</strain>
    </source>
</reference>
<feature type="compositionally biased region" description="Basic residues" evidence="1">
    <location>
        <begin position="105"/>
        <end position="114"/>
    </location>
</feature>
<dbReference type="Proteomes" id="UP000801428">
    <property type="component" value="Unassembled WGS sequence"/>
</dbReference>
<feature type="compositionally biased region" description="Basic and acidic residues" evidence="1">
    <location>
        <begin position="154"/>
        <end position="172"/>
    </location>
</feature>
<proteinExistence type="predicted"/>
<feature type="compositionally biased region" description="Basic and acidic residues" evidence="1">
    <location>
        <begin position="84"/>
        <end position="104"/>
    </location>
</feature>
<feature type="region of interest" description="Disordered" evidence="1">
    <location>
        <begin position="151"/>
        <end position="186"/>
    </location>
</feature>
<evidence type="ECO:0000313" key="3">
    <source>
        <dbReference type="Proteomes" id="UP000801428"/>
    </source>
</evidence>
<accession>A0A9P4T6E0</accession>
<protein>
    <submittedName>
        <fullName evidence="2">Uncharacterized protein</fullName>
    </submittedName>
</protein>
<dbReference type="AlphaFoldDB" id="A0A9P4T6E0"/>
<feature type="region of interest" description="Disordered" evidence="1">
    <location>
        <begin position="84"/>
        <end position="134"/>
    </location>
</feature>
<comment type="caution">
    <text evidence="2">The sequence shown here is derived from an EMBL/GenBank/DDBJ whole genome shotgun (WGS) entry which is preliminary data.</text>
</comment>